<dbReference type="EnsemblPlants" id="EMT19868">
    <property type="protein sequence ID" value="EMT19868"/>
    <property type="gene ID" value="F775_03003"/>
</dbReference>
<accession>R7WCY6</accession>
<reference evidence="1" key="1">
    <citation type="submission" date="2015-06" db="UniProtKB">
        <authorList>
            <consortium name="EnsemblPlants"/>
        </authorList>
    </citation>
    <scope>IDENTIFICATION</scope>
</reference>
<dbReference type="Gene3D" id="3.80.10.10">
    <property type="entry name" value="Ribonuclease Inhibitor"/>
    <property type="match status" value="1"/>
</dbReference>
<dbReference type="PANTHER" id="PTHR47186">
    <property type="entry name" value="LEUCINE-RICH REPEAT-CONTAINING PROTEIN 57"/>
    <property type="match status" value="1"/>
</dbReference>
<dbReference type="AlphaFoldDB" id="R7WCY6"/>
<organism evidence="1">
    <name type="scientific">Aegilops tauschii</name>
    <name type="common">Tausch's goatgrass</name>
    <name type="synonym">Aegilops squarrosa</name>
    <dbReference type="NCBI Taxonomy" id="37682"/>
    <lineage>
        <taxon>Eukaryota</taxon>
        <taxon>Viridiplantae</taxon>
        <taxon>Streptophyta</taxon>
        <taxon>Embryophyta</taxon>
        <taxon>Tracheophyta</taxon>
        <taxon>Spermatophyta</taxon>
        <taxon>Magnoliopsida</taxon>
        <taxon>Liliopsida</taxon>
        <taxon>Poales</taxon>
        <taxon>Poaceae</taxon>
        <taxon>BOP clade</taxon>
        <taxon>Pooideae</taxon>
        <taxon>Triticodae</taxon>
        <taxon>Triticeae</taxon>
        <taxon>Triticinae</taxon>
        <taxon>Aegilops</taxon>
    </lineage>
</organism>
<protein>
    <submittedName>
        <fullName evidence="1">Disease resistance protein RGA2</fullName>
    </submittedName>
</protein>
<dbReference type="PANTHER" id="PTHR47186:SF49">
    <property type="entry name" value="NB-ARC DOMAIN-CONTAINING PROTEIN"/>
    <property type="match status" value="1"/>
</dbReference>
<sequence>MSGASRAVGWLVWDLREMRCICLQGCQDLTCLPRSIVNLERLRFLDLSGAQVMTVPRDFGRLVNLVSLKGFPAYTDTAKSWCTVQELGPLHHLMHLTVRGPENISSSSMDTSANLAEKRCLRSLWLYCTSSHAYEQHRQELPGWLLSSDLENLRLLKLENLRSCTQLPCSFVQLPNLESLCIKHALSIRRIGEEFLDLLRPYIVFPKLKKLVFYGMLQWKERDWDEELEAMRALESLQISRCRLSHLPPGLSGQTMALRVIKIEKAKDLISVENFCSVVELYLHSNSSLEKIANLSNLKKLRVSKCPKLQVLEEVKALSSIELKDHEMRTLPEYLQVLQLSRLQIDCNLKLLQSISRKDAALEWEKVSHIKQVEAYADGYEQNKFFFQQRAIY</sequence>
<proteinExistence type="predicted"/>
<dbReference type="ExpressionAtlas" id="R7WCY6">
    <property type="expression patterns" value="baseline"/>
</dbReference>
<evidence type="ECO:0000313" key="1">
    <source>
        <dbReference type="EnsemblPlants" id="EMT19868"/>
    </source>
</evidence>
<dbReference type="InterPro" id="IPR032675">
    <property type="entry name" value="LRR_dom_sf"/>
</dbReference>
<name>R7WCY6_AEGTA</name>
<dbReference type="InterPro" id="IPR003591">
    <property type="entry name" value="Leu-rich_rpt_typical-subtyp"/>
</dbReference>
<dbReference type="SMART" id="SM00369">
    <property type="entry name" value="LRR_TYP"/>
    <property type="match status" value="2"/>
</dbReference>
<dbReference type="SUPFAM" id="SSF52058">
    <property type="entry name" value="L domain-like"/>
    <property type="match status" value="1"/>
</dbReference>